<dbReference type="GO" id="GO:0017000">
    <property type="term" value="P:antibiotic biosynthetic process"/>
    <property type="evidence" value="ECO:0007669"/>
    <property type="project" value="UniProtKB-ARBA"/>
</dbReference>
<reference evidence="2 3" key="1">
    <citation type="submission" date="2018-06" db="EMBL/GenBank/DDBJ databases">
        <authorList>
            <consortium name="Pathogen Informatics"/>
            <person name="Doyle S."/>
        </authorList>
    </citation>
    <scope>NUCLEOTIDE SEQUENCE [LARGE SCALE GENOMIC DNA]</scope>
    <source>
        <strain evidence="2 3">NCTC11842</strain>
    </source>
</reference>
<name>A0A2X2CN84_PSELU</name>
<accession>A0A2X2CN84</accession>
<dbReference type="Proteomes" id="UP000626180">
    <property type="component" value="Unassembled WGS sequence"/>
</dbReference>
<dbReference type="Proteomes" id="UP000250443">
    <property type="component" value="Unassembled WGS sequence"/>
</dbReference>
<keyword evidence="2" id="KW-0808">Transferase</keyword>
<dbReference type="GO" id="GO:0008194">
    <property type="term" value="F:UDP-glycosyltransferase activity"/>
    <property type="evidence" value="ECO:0007669"/>
    <property type="project" value="InterPro"/>
</dbReference>
<evidence type="ECO:0000313" key="3">
    <source>
        <dbReference type="Proteomes" id="UP000250443"/>
    </source>
</evidence>
<dbReference type="PANTHER" id="PTHR48050">
    <property type="entry name" value="STEROL 3-BETA-GLUCOSYLTRANSFERASE"/>
    <property type="match status" value="1"/>
</dbReference>
<dbReference type="EMBL" id="JADMCD010000002">
    <property type="protein sequence ID" value="MBF8639968.1"/>
    <property type="molecule type" value="Genomic_DNA"/>
</dbReference>
<dbReference type="RefSeq" id="WP_010795018.1">
    <property type="nucleotide sequence ID" value="NZ_JADMCD010000002.1"/>
</dbReference>
<keyword evidence="2" id="KW-0328">Glycosyltransferase</keyword>
<dbReference type="AlphaFoldDB" id="A0A2X2CN84"/>
<dbReference type="PANTHER" id="PTHR48050:SF13">
    <property type="entry name" value="STEROL 3-BETA-GLUCOSYLTRANSFERASE UGT80A2"/>
    <property type="match status" value="1"/>
</dbReference>
<dbReference type="InterPro" id="IPR002213">
    <property type="entry name" value="UDP_glucos_trans"/>
</dbReference>
<dbReference type="Gene3D" id="3.40.50.2000">
    <property type="entry name" value="Glycogen Phosphorylase B"/>
    <property type="match status" value="2"/>
</dbReference>
<dbReference type="EMBL" id="UAUF01000012">
    <property type="protein sequence ID" value="SPZ08513.1"/>
    <property type="molecule type" value="Genomic_DNA"/>
</dbReference>
<gene>
    <name evidence="2" type="primary">crtX</name>
    <name evidence="1" type="ORF">IRZ65_04635</name>
    <name evidence="2" type="ORF">NCTC11842_02824</name>
</gene>
<dbReference type="SUPFAM" id="SSF53756">
    <property type="entry name" value="UDP-Glycosyltransferase/glycogen phosphorylase"/>
    <property type="match status" value="1"/>
</dbReference>
<evidence type="ECO:0000313" key="2">
    <source>
        <dbReference type="EMBL" id="SPZ08513.1"/>
    </source>
</evidence>
<dbReference type="EC" id="2.4.1.276" evidence="2"/>
<dbReference type="InterPro" id="IPR050426">
    <property type="entry name" value="Glycosyltransferase_28"/>
</dbReference>
<dbReference type="CDD" id="cd03784">
    <property type="entry name" value="GT1_Gtf-like"/>
    <property type="match status" value="1"/>
</dbReference>
<evidence type="ECO:0000313" key="4">
    <source>
        <dbReference type="Proteomes" id="UP000626180"/>
    </source>
</evidence>
<organism evidence="2 3">
    <name type="scientific">Pseudomonas luteola</name>
    <dbReference type="NCBI Taxonomy" id="47886"/>
    <lineage>
        <taxon>Bacteria</taxon>
        <taxon>Pseudomonadati</taxon>
        <taxon>Pseudomonadota</taxon>
        <taxon>Gammaproteobacteria</taxon>
        <taxon>Pseudomonadales</taxon>
        <taxon>Pseudomonadaceae</taxon>
        <taxon>Pseudomonas</taxon>
    </lineage>
</organism>
<evidence type="ECO:0000313" key="1">
    <source>
        <dbReference type="EMBL" id="MBF8639968.1"/>
    </source>
</evidence>
<protein>
    <submittedName>
        <fullName evidence="1">Glycosyltransferase family 1 protein</fullName>
    </submittedName>
    <submittedName>
        <fullName evidence="2">MGT family glycosyltransferase</fullName>
        <ecNumber evidence="2">2.4.1.276</ecNumber>
    </submittedName>
</protein>
<proteinExistence type="predicted"/>
<keyword evidence="4" id="KW-1185">Reference proteome</keyword>
<sequence length="425" mass="46132">MPHFALIAPAFSSHLRAMEAIAETLVARGHTVSLLHQADVGERLRSNAIRFYPIGLESHAPGSLDAMIRRAGNPGGPLGLMRVIHDMARSTELFCREAPKILHDQAVDAVISDQMEAAGGLIAEHLRLPYVSVACALPVNRDPLVPLPVMPWGYDTSPRGRHLNQGSAQVYDLLMHEHARVIQRYAKTFGLEPRSTLADCLSPYAQISQCVPGFDFPRTELPASFHEVGPLRLPATQDPALSYPIRTDKPFVFASLGTLQGGRFTLFERIARACKTLDVQLLIAHCGGLNLQQCDALRQAGAHWVTDFAPQRATLARADAVITHAGLNTVLDALEAGTPMLALPIAFDQPGVAARIEHAGVGLRLSPKRLTSGKLALALQRLLTEPHFRWKAQAFQPRVQAAGGVQKAADLIEDVLSKVALERPA</sequence>
<dbReference type="Pfam" id="PF00201">
    <property type="entry name" value="UDPGT"/>
    <property type="match status" value="1"/>
</dbReference>
<reference evidence="1 4" key="2">
    <citation type="submission" date="2020-10" db="EMBL/GenBank/DDBJ databases">
        <title>Genome sequences of Pseudomonas isolates.</title>
        <authorList>
            <person name="Wessels L."/>
            <person name="Reich F."/>
            <person name="Hammerl J."/>
        </authorList>
    </citation>
    <scope>NUCLEOTIDE SEQUENCE [LARGE SCALE GENOMIC DNA]</scope>
    <source>
        <strain evidence="1 4">20-MO00624-0</strain>
    </source>
</reference>